<dbReference type="EMBL" id="JBBNAE010000001">
    <property type="protein sequence ID" value="KAK9156054.1"/>
    <property type="molecule type" value="Genomic_DNA"/>
</dbReference>
<dbReference type="PANTHER" id="PTHR32444">
    <property type="entry name" value="BULB-TYPE LECTIN DOMAIN-CONTAINING PROTEIN"/>
    <property type="match status" value="1"/>
</dbReference>
<organism evidence="5 6">
    <name type="scientific">Stephania japonica</name>
    <dbReference type="NCBI Taxonomy" id="461633"/>
    <lineage>
        <taxon>Eukaryota</taxon>
        <taxon>Viridiplantae</taxon>
        <taxon>Streptophyta</taxon>
        <taxon>Embryophyta</taxon>
        <taxon>Tracheophyta</taxon>
        <taxon>Spermatophyta</taxon>
        <taxon>Magnoliopsida</taxon>
        <taxon>Ranunculales</taxon>
        <taxon>Menispermaceae</taxon>
        <taxon>Menispermoideae</taxon>
        <taxon>Cissampelideae</taxon>
        <taxon>Stephania</taxon>
    </lineage>
</organism>
<dbReference type="SUPFAM" id="SSF51110">
    <property type="entry name" value="alpha-D-mannose-specific plant lectins"/>
    <property type="match status" value="1"/>
</dbReference>
<keyword evidence="1" id="KW-0732">Signal</keyword>
<dbReference type="Pfam" id="PF01453">
    <property type="entry name" value="B_lectin"/>
    <property type="match status" value="1"/>
</dbReference>
<feature type="domain" description="Bulb-type lectin" evidence="4">
    <location>
        <begin position="290"/>
        <end position="431"/>
    </location>
</feature>
<dbReference type="Gene3D" id="3.40.50.720">
    <property type="entry name" value="NAD(P)-binding Rossmann-like Domain"/>
    <property type="match status" value="1"/>
</dbReference>
<protein>
    <recommendedName>
        <fullName evidence="4">Bulb-type lectin domain-containing protein</fullName>
    </recommendedName>
</protein>
<gene>
    <name evidence="5" type="ORF">Sjap_003534</name>
</gene>
<keyword evidence="2" id="KW-1015">Disulfide bond</keyword>
<keyword evidence="6" id="KW-1185">Reference proteome</keyword>
<feature type="compositionally biased region" description="Basic residues" evidence="3">
    <location>
        <begin position="260"/>
        <end position="272"/>
    </location>
</feature>
<dbReference type="AlphaFoldDB" id="A0AAP0PVJ8"/>
<evidence type="ECO:0000256" key="3">
    <source>
        <dbReference type="SAM" id="MobiDB-lite"/>
    </source>
</evidence>
<sequence length="592" mass="67258">MERHEDFMKSARECCCALPPDDDEITKSVIRIRKDVETKGNLIRSLFEKIRAAVFTYIEDVLYLVDWLDNELSSSADENDVLKHFNGPQTKADVMREATIEYRGLKRLASEEAGSKRILPVVDVSKGVGLLNEVKPANKDIIDLFTKNMVSEHLGAICNAHLGDSSKARRVLGWKPRVGFQELVKMMVEKDVELAKREKRRLQNNFDKNSNRSESNSIKNEKNREIETKKEEKEEKEIKRRRARRVGLTGSESLSATEKSKRRRRRRKKKRSRGGERGIVKSISTATSAGDTMFAGQSLTASQTLVSKEGRFELGFFTPGNSQNYYIGIWYKQVALVQKKKTIIWVANRNKPISITDLSSSEFKLLGNGHLVLLVRARRNASYSKIPIWTSSTDSTTSKSMNDSLVKALLGDNANLVITSSGNGNIIWQSFDHLTNAYLPGAKNGYYNKLTKKSRKISSWRNSEDPSDGIYSAQLDPDNSFSFLWNQSQKYYNSGVWKGRYFDNNPEMELENAHILHNFTSNKKESYFSYFLTNESVPLVNFMDLSGQMATIIWMPETKDWTVIWSKPMLRCQVTNSAIQKTGACLITPVGA</sequence>
<dbReference type="InterPro" id="IPR036426">
    <property type="entry name" value="Bulb-type_lectin_dom_sf"/>
</dbReference>
<evidence type="ECO:0000256" key="1">
    <source>
        <dbReference type="ARBA" id="ARBA00022729"/>
    </source>
</evidence>
<dbReference type="GO" id="GO:0048544">
    <property type="term" value="P:recognition of pollen"/>
    <property type="evidence" value="ECO:0007669"/>
    <property type="project" value="InterPro"/>
</dbReference>
<reference evidence="5 6" key="1">
    <citation type="submission" date="2024-01" db="EMBL/GenBank/DDBJ databases">
        <title>Genome assemblies of Stephania.</title>
        <authorList>
            <person name="Yang L."/>
        </authorList>
    </citation>
    <scope>NUCLEOTIDE SEQUENCE [LARGE SCALE GENOMIC DNA]</scope>
    <source>
        <strain evidence="5">QJT</strain>
        <tissue evidence="5">Leaf</tissue>
    </source>
</reference>
<dbReference type="CDD" id="cd00028">
    <property type="entry name" value="B_lectin"/>
    <property type="match status" value="1"/>
</dbReference>
<dbReference type="InterPro" id="IPR000858">
    <property type="entry name" value="S_locus_glycoprot_dom"/>
</dbReference>
<evidence type="ECO:0000313" key="5">
    <source>
        <dbReference type="EMBL" id="KAK9156054.1"/>
    </source>
</evidence>
<accession>A0AAP0PVJ8</accession>
<dbReference type="Proteomes" id="UP001417504">
    <property type="component" value="Unassembled WGS sequence"/>
</dbReference>
<feature type="region of interest" description="Disordered" evidence="3">
    <location>
        <begin position="203"/>
        <end position="281"/>
    </location>
</feature>
<dbReference type="Gene3D" id="2.90.10.10">
    <property type="entry name" value="Bulb-type lectin domain"/>
    <property type="match status" value="1"/>
</dbReference>
<evidence type="ECO:0000259" key="4">
    <source>
        <dbReference type="PROSITE" id="PS50927"/>
    </source>
</evidence>
<proteinExistence type="predicted"/>
<dbReference type="Pfam" id="PF00954">
    <property type="entry name" value="S_locus_glycop"/>
    <property type="match status" value="1"/>
</dbReference>
<feature type="compositionally biased region" description="Polar residues" evidence="3">
    <location>
        <begin position="203"/>
        <end position="217"/>
    </location>
</feature>
<evidence type="ECO:0000256" key="2">
    <source>
        <dbReference type="ARBA" id="ARBA00023157"/>
    </source>
</evidence>
<name>A0AAP0PVJ8_9MAGN</name>
<feature type="compositionally biased region" description="Basic and acidic residues" evidence="3">
    <location>
        <begin position="219"/>
        <end position="238"/>
    </location>
</feature>
<evidence type="ECO:0000313" key="6">
    <source>
        <dbReference type="Proteomes" id="UP001417504"/>
    </source>
</evidence>
<comment type="caution">
    <text evidence="5">The sequence shown here is derived from an EMBL/GenBank/DDBJ whole genome shotgun (WGS) entry which is preliminary data.</text>
</comment>
<dbReference type="SMART" id="SM00108">
    <property type="entry name" value="B_lectin"/>
    <property type="match status" value="1"/>
</dbReference>
<dbReference type="PROSITE" id="PS50927">
    <property type="entry name" value="BULB_LECTIN"/>
    <property type="match status" value="1"/>
</dbReference>
<dbReference type="InterPro" id="IPR001480">
    <property type="entry name" value="Bulb-type_lectin_dom"/>
</dbReference>
<dbReference type="PANTHER" id="PTHR32444:SF247">
    <property type="entry name" value="OS01G0958200 PROTEIN"/>
    <property type="match status" value="1"/>
</dbReference>
<dbReference type="Gene3D" id="3.90.25.10">
    <property type="entry name" value="UDP-galactose 4-epimerase, domain 1"/>
    <property type="match status" value="1"/>
</dbReference>